<evidence type="ECO:0000256" key="6">
    <source>
        <dbReference type="ARBA" id="ARBA00023203"/>
    </source>
</evidence>
<keyword evidence="6" id="KW-0009">Actin-binding</keyword>
<dbReference type="Pfam" id="PF00400">
    <property type="entry name" value="WD40"/>
    <property type="match status" value="2"/>
</dbReference>
<dbReference type="InterPro" id="IPR036322">
    <property type="entry name" value="WD40_repeat_dom_sf"/>
</dbReference>
<reference evidence="10 11" key="1">
    <citation type="submission" date="2015-04" db="EMBL/GenBank/DDBJ databases">
        <title>Draft genome of the roundworm Trichinella nativa.</title>
        <authorList>
            <person name="Mitreva M."/>
        </authorList>
    </citation>
    <scope>NUCLEOTIDE SEQUENCE [LARGE SCALE GENOMIC DNA]</scope>
    <source>
        <strain evidence="10 11">ISS45</strain>
    </source>
</reference>
<evidence type="ECO:0000256" key="1">
    <source>
        <dbReference type="ARBA" id="ARBA00004245"/>
    </source>
</evidence>
<evidence type="ECO:0000313" key="10">
    <source>
        <dbReference type="EMBL" id="OUC49610.1"/>
    </source>
</evidence>
<sequence length="233" mass="26954">MISSVDWHPNNVLLAVGGMDFRTRVYSAYMKELDGDKPIGSCWSVKNEPFGTLLAEYTGHNMSWINAVKFSPSGDRLCWVSHNSTIYMVDSRGKRFVYSKSYWHEFIAWYIHYYYYVVQFYQFFSSEESTKKSPKVGRMVSLKTPFLPFSSVIWLNNDEIVAGGFNCFPVLYRVNKDANLEFVCNLDLPSTKKSAPMSPMVMFKNLESRADSSNDNDIHLKTLHQSAITYCYY</sequence>
<dbReference type="GO" id="GO:0005885">
    <property type="term" value="C:Arp2/3 protein complex"/>
    <property type="evidence" value="ECO:0007669"/>
    <property type="project" value="InterPro"/>
</dbReference>
<dbReference type="InterPro" id="IPR015943">
    <property type="entry name" value="WD40/YVTN_repeat-like_dom_sf"/>
</dbReference>
<keyword evidence="7" id="KW-0206">Cytoskeleton</keyword>
<dbReference type="InterPro" id="IPR017383">
    <property type="entry name" value="ARPC1"/>
</dbReference>
<protein>
    <recommendedName>
        <fullName evidence="8">Arp2/3 complex 41 kDa subunit</fullName>
    </recommendedName>
    <alternativeName>
        <fullName evidence="9">p41-ARC</fullName>
    </alternativeName>
</protein>
<dbReference type="GO" id="GO:0051015">
    <property type="term" value="F:actin filament binding"/>
    <property type="evidence" value="ECO:0007669"/>
    <property type="project" value="TreeGrafter"/>
</dbReference>
<dbReference type="GO" id="GO:0034314">
    <property type="term" value="P:Arp2/3 complex-mediated actin nucleation"/>
    <property type="evidence" value="ECO:0007669"/>
    <property type="project" value="InterPro"/>
</dbReference>
<comment type="similarity">
    <text evidence="2">Belongs to the WD repeat ARPC1 family.</text>
</comment>
<dbReference type="Proteomes" id="UP000243006">
    <property type="component" value="Unassembled WGS sequence"/>
</dbReference>
<dbReference type="EMBL" id="LVZM01000676">
    <property type="protein sequence ID" value="OUC49610.1"/>
    <property type="molecule type" value="Genomic_DNA"/>
</dbReference>
<comment type="subcellular location">
    <subcellularLocation>
        <location evidence="1">Cytoplasm</location>
        <location evidence="1">Cytoskeleton</location>
    </subcellularLocation>
</comment>
<gene>
    <name evidence="10" type="ORF">D917_05221</name>
</gene>
<proteinExistence type="inferred from homology"/>
<accession>A0A1Y3EXU5</accession>
<evidence type="ECO:0000256" key="2">
    <source>
        <dbReference type="ARBA" id="ARBA00006260"/>
    </source>
</evidence>
<keyword evidence="5" id="KW-0677">Repeat</keyword>
<evidence type="ECO:0000256" key="8">
    <source>
        <dbReference type="ARBA" id="ARBA00041244"/>
    </source>
</evidence>
<evidence type="ECO:0000256" key="7">
    <source>
        <dbReference type="ARBA" id="ARBA00023212"/>
    </source>
</evidence>
<organism evidence="10 11">
    <name type="scientific">Trichinella nativa</name>
    <dbReference type="NCBI Taxonomy" id="6335"/>
    <lineage>
        <taxon>Eukaryota</taxon>
        <taxon>Metazoa</taxon>
        <taxon>Ecdysozoa</taxon>
        <taxon>Nematoda</taxon>
        <taxon>Enoplea</taxon>
        <taxon>Dorylaimia</taxon>
        <taxon>Trichinellida</taxon>
        <taxon>Trichinellidae</taxon>
        <taxon>Trichinella</taxon>
    </lineage>
</organism>
<keyword evidence="3" id="KW-0963">Cytoplasm</keyword>
<evidence type="ECO:0000256" key="3">
    <source>
        <dbReference type="ARBA" id="ARBA00022490"/>
    </source>
</evidence>
<dbReference type="PANTHER" id="PTHR10709:SF2">
    <property type="entry name" value="ACTIN-RELATED PROTEIN 2_3 COMPLEX SUBUNIT"/>
    <property type="match status" value="1"/>
</dbReference>
<name>A0A1Y3EXU5_9BILA</name>
<evidence type="ECO:0000313" key="11">
    <source>
        <dbReference type="Proteomes" id="UP000243006"/>
    </source>
</evidence>
<dbReference type="AlphaFoldDB" id="A0A1Y3EXU5"/>
<keyword evidence="4" id="KW-0853">WD repeat</keyword>
<dbReference type="Gene3D" id="2.130.10.10">
    <property type="entry name" value="YVTN repeat-like/Quinoprotein amine dehydrogenase"/>
    <property type="match status" value="1"/>
</dbReference>
<dbReference type="PANTHER" id="PTHR10709">
    <property type="entry name" value="ACTIN-RELATED PROTEIN 2/3 COMPLEX SUBUNIT 1"/>
    <property type="match status" value="1"/>
</dbReference>
<dbReference type="InterPro" id="IPR001680">
    <property type="entry name" value="WD40_rpt"/>
</dbReference>
<evidence type="ECO:0000256" key="9">
    <source>
        <dbReference type="ARBA" id="ARBA00041789"/>
    </source>
</evidence>
<evidence type="ECO:0000256" key="5">
    <source>
        <dbReference type="ARBA" id="ARBA00022737"/>
    </source>
</evidence>
<evidence type="ECO:0000256" key="4">
    <source>
        <dbReference type="ARBA" id="ARBA00022574"/>
    </source>
</evidence>
<comment type="caution">
    <text evidence="10">The sequence shown here is derived from an EMBL/GenBank/DDBJ whole genome shotgun (WGS) entry which is preliminary data.</text>
</comment>
<dbReference type="SUPFAM" id="SSF50978">
    <property type="entry name" value="WD40 repeat-like"/>
    <property type="match status" value="1"/>
</dbReference>